<feature type="domain" description="Carboxylesterase type B" evidence="4">
    <location>
        <begin position="14"/>
        <end position="507"/>
    </location>
</feature>
<comment type="similarity">
    <text evidence="1 3">Belongs to the type-B carboxylesterase/lipase family.</text>
</comment>
<reference evidence="5 6" key="1">
    <citation type="submission" date="2024-07" db="EMBL/GenBank/DDBJ databases">
        <title>Draft sequence of the Neodothiora populina.</title>
        <authorList>
            <person name="Drown D.D."/>
            <person name="Schuette U.S."/>
            <person name="Buechlein A.B."/>
            <person name="Rusch D.R."/>
            <person name="Winton L.W."/>
            <person name="Adams G.A."/>
        </authorList>
    </citation>
    <scope>NUCLEOTIDE SEQUENCE [LARGE SCALE GENOMIC DNA]</scope>
    <source>
        <strain evidence="5 6">CPC 39397</strain>
    </source>
</reference>
<evidence type="ECO:0000259" key="4">
    <source>
        <dbReference type="Pfam" id="PF00135"/>
    </source>
</evidence>
<organism evidence="5 6">
    <name type="scientific">Neodothiora populina</name>
    <dbReference type="NCBI Taxonomy" id="2781224"/>
    <lineage>
        <taxon>Eukaryota</taxon>
        <taxon>Fungi</taxon>
        <taxon>Dikarya</taxon>
        <taxon>Ascomycota</taxon>
        <taxon>Pezizomycotina</taxon>
        <taxon>Dothideomycetes</taxon>
        <taxon>Dothideomycetidae</taxon>
        <taxon>Dothideales</taxon>
        <taxon>Dothioraceae</taxon>
        <taxon>Neodothiora</taxon>
    </lineage>
</organism>
<keyword evidence="6" id="KW-1185">Reference proteome</keyword>
<dbReference type="EC" id="3.1.1.-" evidence="3"/>
<evidence type="ECO:0000256" key="2">
    <source>
        <dbReference type="ARBA" id="ARBA00022801"/>
    </source>
</evidence>
<accession>A0ABR3PG52</accession>
<dbReference type="PANTHER" id="PTHR11559">
    <property type="entry name" value="CARBOXYLESTERASE"/>
    <property type="match status" value="1"/>
</dbReference>
<sequence>MTINVNVTLPTSTVPIREQTVVGKASSIPGLREFRGIPYGLAQARWEPSTVRTSLPTDVFDATRNGPRCPQPAAFLSSAVFQSNLDFPDDVETDELECLNLFIVAPGNISPGQKLPVYVFLHGGGLAFGAGSDPMWDPSRLVAASVSSGKPIIAVNVNYRLNIFGYGCPPATGTNFHIRDQHVALEWIHTNIIHFGGDPDRVTIGGESAGSFSVHSHVIDAKFGSVPHLFRRAIMESAAVGTAGPISLDVAAKRFAKLREHFDGADVETLKEIPAAQLLQANSELGWNTEPFVEDGSSIRRAPVGQGRWKFDLSSPTAKIEKSAVDIEKKKEPLVILHGYNDTEAALWGFMLSRIGSFDQLKEFMQSYIPTNLFDDFCRVYGIASSSTLPVIHEAITLFLTDIVFGVPHHVAQSELSATNAAGPDACQTTTQIFHVKYGNPWPGPSQDKAHHLVELIYIFDCFHEDLQKADAAETSTSVSNVALVEKMQKVWLDFIADDEPIQRREDQALVFGKDRVARVVDLLEEDEFIKNKQRHEFLLKDADVFTAAAHAINGMSFD</sequence>
<gene>
    <name evidence="5" type="ORF">AAFC00_001986</name>
</gene>
<dbReference type="GeneID" id="95975688"/>
<evidence type="ECO:0000256" key="1">
    <source>
        <dbReference type="ARBA" id="ARBA00005964"/>
    </source>
</evidence>
<dbReference type="InterPro" id="IPR002018">
    <property type="entry name" value="CarbesteraseB"/>
</dbReference>
<dbReference type="RefSeq" id="XP_069201319.1">
    <property type="nucleotide sequence ID" value="XM_069341249.1"/>
</dbReference>
<dbReference type="InterPro" id="IPR029058">
    <property type="entry name" value="AB_hydrolase_fold"/>
</dbReference>
<name>A0ABR3PG52_9PEZI</name>
<dbReference type="SUPFAM" id="SSF53474">
    <property type="entry name" value="alpha/beta-Hydrolases"/>
    <property type="match status" value="1"/>
</dbReference>
<protein>
    <recommendedName>
        <fullName evidence="3">Carboxylic ester hydrolase</fullName>
        <ecNumber evidence="3">3.1.1.-</ecNumber>
    </recommendedName>
</protein>
<dbReference type="InterPro" id="IPR050309">
    <property type="entry name" value="Type-B_Carboxylest/Lipase"/>
</dbReference>
<evidence type="ECO:0000313" key="5">
    <source>
        <dbReference type="EMBL" id="KAL1305045.1"/>
    </source>
</evidence>
<dbReference type="Pfam" id="PF00135">
    <property type="entry name" value="COesterase"/>
    <property type="match status" value="1"/>
</dbReference>
<evidence type="ECO:0000256" key="3">
    <source>
        <dbReference type="RuleBase" id="RU361235"/>
    </source>
</evidence>
<comment type="caution">
    <text evidence="5">The sequence shown here is derived from an EMBL/GenBank/DDBJ whole genome shotgun (WGS) entry which is preliminary data.</text>
</comment>
<keyword evidence="2 3" id="KW-0378">Hydrolase</keyword>
<dbReference type="EMBL" id="JBFMKM010000007">
    <property type="protein sequence ID" value="KAL1305045.1"/>
    <property type="molecule type" value="Genomic_DNA"/>
</dbReference>
<proteinExistence type="inferred from homology"/>
<dbReference type="Gene3D" id="3.40.50.1820">
    <property type="entry name" value="alpha/beta hydrolase"/>
    <property type="match status" value="1"/>
</dbReference>
<dbReference type="Proteomes" id="UP001562354">
    <property type="component" value="Unassembled WGS sequence"/>
</dbReference>
<dbReference type="PROSITE" id="PS00122">
    <property type="entry name" value="CARBOXYLESTERASE_B_1"/>
    <property type="match status" value="1"/>
</dbReference>
<dbReference type="InterPro" id="IPR019826">
    <property type="entry name" value="Carboxylesterase_B_AS"/>
</dbReference>
<evidence type="ECO:0000313" key="6">
    <source>
        <dbReference type="Proteomes" id="UP001562354"/>
    </source>
</evidence>